<comment type="similarity">
    <text evidence="2 12">Belongs to the sodium:solute symporter (SSF) (TC 2.A.21) family.</text>
</comment>
<accession>A0A7S2XU93</accession>
<keyword evidence="11" id="KW-0739">Sodium transport</keyword>
<dbReference type="GO" id="GO:0006814">
    <property type="term" value="P:sodium ion transport"/>
    <property type="evidence" value="ECO:0007669"/>
    <property type="project" value="UniProtKB-KW"/>
</dbReference>
<dbReference type="Pfam" id="PF00474">
    <property type="entry name" value="SSF"/>
    <property type="match status" value="1"/>
</dbReference>
<dbReference type="PROSITE" id="PS50283">
    <property type="entry name" value="NA_SOLUT_SYMP_3"/>
    <property type="match status" value="1"/>
</dbReference>
<keyword evidence="3" id="KW-0813">Transport</keyword>
<evidence type="ECO:0000256" key="8">
    <source>
        <dbReference type="ARBA" id="ARBA00023053"/>
    </source>
</evidence>
<feature type="transmembrane region" description="Helical" evidence="13">
    <location>
        <begin position="378"/>
        <end position="397"/>
    </location>
</feature>
<evidence type="ECO:0000313" key="14">
    <source>
        <dbReference type="EMBL" id="CAD9828206.1"/>
    </source>
</evidence>
<evidence type="ECO:0000256" key="5">
    <source>
        <dbReference type="ARBA" id="ARBA00022692"/>
    </source>
</evidence>
<feature type="transmembrane region" description="Helical" evidence="13">
    <location>
        <begin position="344"/>
        <end position="366"/>
    </location>
</feature>
<evidence type="ECO:0000256" key="6">
    <source>
        <dbReference type="ARBA" id="ARBA00022847"/>
    </source>
</evidence>
<evidence type="ECO:0000256" key="3">
    <source>
        <dbReference type="ARBA" id="ARBA00022448"/>
    </source>
</evidence>
<keyword evidence="5 13" id="KW-0812">Transmembrane</keyword>
<keyword evidence="7 13" id="KW-1133">Transmembrane helix</keyword>
<sequence>MFASLFSGYTVVGVPNEAYRTGWLALRWIPSVLIITFGYMGTGPRLRKAGLVRNHQSPVDFMTDRYSSQILRYTTVFLMLFPTIIYLVAQVTAIKSTFNSVFRLDEDAAWPVILIMFIILIFEWVGGLTSVALTDGVQGIIMTVAFMAIPFVIIRQYGGWNSLDFNEYPEPSFYQSPSGDNQWLFWNFTIVNFGFFSLPHLLQRTYSSGSMKALKGGYIALLIGPWIMMLPGIFMGTVGVQILADAGNPNPPNPFAAILEEMMNLGGFPEVVGIIAFTSSLAGIMSTADSLIIAVSQVISSELVYPFRPNATPTFVTLVGKATSLITVIVALLVGLFFNQGISQLGAIQFAVSLQTVPMFLVGLFATNDRTDCHPWSLAAGGIIGAASSFILHFAYMDVPERVTFPLNTGVTSFAINIFCVAVSEAMRRMRFANGEQSITPLLGEVGEVLEADLYPNRPTWDKPSIQRFGAVPLTPRFMWSIMDGVYEPMTRPWYNFAVFVLVLVITPMIPENLPPLDESGIFAYAPAVVRGMPWWAFKAILFSLLLTITLIGAVVSIPNEFPIDRKKIEVEGIDPNTVPLTNEELGHRASYDGVNLGIRNRRSSIANTMKSRGMSLVKPDPYANLPAMRNLSNMISSDLVEKLAKLEQMDPDIEELSEEELKMN</sequence>
<dbReference type="GO" id="GO:0005886">
    <property type="term" value="C:plasma membrane"/>
    <property type="evidence" value="ECO:0007669"/>
    <property type="project" value="UniProtKB-SubCell"/>
</dbReference>
<feature type="transmembrane region" description="Helical" evidence="13">
    <location>
        <begin position="109"/>
        <end position="133"/>
    </location>
</feature>
<evidence type="ECO:0000256" key="12">
    <source>
        <dbReference type="RuleBase" id="RU362091"/>
    </source>
</evidence>
<protein>
    <submittedName>
        <fullName evidence="14">Uncharacterized protein</fullName>
    </submittedName>
</protein>
<dbReference type="AlphaFoldDB" id="A0A7S2XU93"/>
<evidence type="ECO:0000256" key="4">
    <source>
        <dbReference type="ARBA" id="ARBA00022475"/>
    </source>
</evidence>
<evidence type="ECO:0000256" key="2">
    <source>
        <dbReference type="ARBA" id="ARBA00006434"/>
    </source>
</evidence>
<dbReference type="InterPro" id="IPR050277">
    <property type="entry name" value="Sodium:Solute_Symporter"/>
</dbReference>
<feature type="transmembrane region" description="Helical" evidence="13">
    <location>
        <begin position="535"/>
        <end position="558"/>
    </location>
</feature>
<dbReference type="GO" id="GO:0015293">
    <property type="term" value="F:symporter activity"/>
    <property type="evidence" value="ECO:0007669"/>
    <property type="project" value="UniProtKB-KW"/>
</dbReference>
<feature type="transmembrane region" description="Helical" evidence="13">
    <location>
        <begin position="493"/>
        <end position="510"/>
    </location>
</feature>
<feature type="transmembrane region" description="Helical" evidence="13">
    <location>
        <begin position="20"/>
        <end position="40"/>
    </location>
</feature>
<evidence type="ECO:0000256" key="13">
    <source>
        <dbReference type="SAM" id="Phobius"/>
    </source>
</evidence>
<feature type="transmembrane region" description="Helical" evidence="13">
    <location>
        <begin position="183"/>
        <end position="202"/>
    </location>
</feature>
<feature type="transmembrane region" description="Helical" evidence="13">
    <location>
        <begin position="403"/>
        <end position="423"/>
    </location>
</feature>
<dbReference type="InterPro" id="IPR038377">
    <property type="entry name" value="Na/Glc_symporter_sf"/>
</dbReference>
<dbReference type="EMBL" id="HBHQ01029537">
    <property type="protein sequence ID" value="CAD9828206.1"/>
    <property type="molecule type" value="Transcribed_RNA"/>
</dbReference>
<feature type="transmembrane region" description="Helical" evidence="13">
    <location>
        <begin position="271"/>
        <end position="295"/>
    </location>
</feature>
<evidence type="ECO:0000256" key="11">
    <source>
        <dbReference type="ARBA" id="ARBA00023201"/>
    </source>
</evidence>
<evidence type="ECO:0000256" key="9">
    <source>
        <dbReference type="ARBA" id="ARBA00023065"/>
    </source>
</evidence>
<keyword evidence="10 13" id="KW-0472">Membrane</keyword>
<keyword evidence="8" id="KW-0915">Sodium</keyword>
<feature type="transmembrane region" description="Helical" evidence="13">
    <location>
        <begin position="140"/>
        <end position="158"/>
    </location>
</feature>
<keyword evidence="6" id="KW-0769">Symport</keyword>
<keyword evidence="4" id="KW-1003">Cell membrane</keyword>
<evidence type="ECO:0000256" key="1">
    <source>
        <dbReference type="ARBA" id="ARBA00004651"/>
    </source>
</evidence>
<reference evidence="14" key="1">
    <citation type="submission" date="2021-01" db="EMBL/GenBank/DDBJ databases">
        <authorList>
            <person name="Corre E."/>
            <person name="Pelletier E."/>
            <person name="Niang G."/>
            <person name="Scheremetjew M."/>
            <person name="Finn R."/>
            <person name="Kale V."/>
            <person name="Holt S."/>
            <person name="Cochrane G."/>
            <person name="Meng A."/>
            <person name="Brown T."/>
            <person name="Cohen L."/>
        </authorList>
    </citation>
    <scope>NUCLEOTIDE SEQUENCE</scope>
    <source>
        <strain evidence="14">CCMP2084</strain>
    </source>
</reference>
<dbReference type="InterPro" id="IPR001734">
    <property type="entry name" value="Na/solute_symporter"/>
</dbReference>
<keyword evidence="9" id="KW-0406">Ion transport</keyword>
<dbReference type="PANTHER" id="PTHR48086:SF3">
    <property type="entry name" value="SODIUM_PROLINE SYMPORTER"/>
    <property type="match status" value="1"/>
</dbReference>
<evidence type="ECO:0000256" key="10">
    <source>
        <dbReference type="ARBA" id="ARBA00023136"/>
    </source>
</evidence>
<comment type="subcellular location">
    <subcellularLocation>
        <location evidence="1">Cell membrane</location>
        <topology evidence="1">Multi-pass membrane protein</topology>
    </subcellularLocation>
</comment>
<dbReference type="CDD" id="cd10322">
    <property type="entry name" value="SLC5sbd"/>
    <property type="match status" value="1"/>
</dbReference>
<dbReference type="PANTHER" id="PTHR48086">
    <property type="entry name" value="SODIUM/PROLINE SYMPORTER-RELATED"/>
    <property type="match status" value="1"/>
</dbReference>
<proteinExistence type="inferred from homology"/>
<organism evidence="14">
    <name type="scientific">Attheya septentrionalis</name>
    <dbReference type="NCBI Taxonomy" id="420275"/>
    <lineage>
        <taxon>Eukaryota</taxon>
        <taxon>Sar</taxon>
        <taxon>Stramenopiles</taxon>
        <taxon>Ochrophyta</taxon>
        <taxon>Bacillariophyta</taxon>
        <taxon>Coscinodiscophyceae</taxon>
        <taxon>Chaetocerotophycidae</taxon>
        <taxon>Chaetocerotales</taxon>
        <taxon>Attheyaceae</taxon>
        <taxon>Attheya</taxon>
    </lineage>
</organism>
<feature type="transmembrane region" description="Helical" evidence="13">
    <location>
        <begin position="70"/>
        <end position="89"/>
    </location>
</feature>
<evidence type="ECO:0000256" key="7">
    <source>
        <dbReference type="ARBA" id="ARBA00022989"/>
    </source>
</evidence>
<feature type="transmembrane region" description="Helical" evidence="13">
    <location>
        <begin position="315"/>
        <end position="338"/>
    </location>
</feature>
<gene>
    <name evidence="14" type="ORF">ASEP1449_LOCUS20041</name>
</gene>
<name>A0A7S2XU93_9STRA</name>
<dbReference type="Gene3D" id="1.20.1730.10">
    <property type="entry name" value="Sodium/glucose cotransporter"/>
    <property type="match status" value="1"/>
</dbReference>
<feature type="transmembrane region" description="Helical" evidence="13">
    <location>
        <begin position="218"/>
        <end position="244"/>
    </location>
</feature>